<gene>
    <name evidence="1" type="ORF">S03H2_13394</name>
</gene>
<proteinExistence type="predicted"/>
<name>X1EX07_9ZZZZ</name>
<evidence type="ECO:0000313" key="1">
    <source>
        <dbReference type="EMBL" id="GAH37087.1"/>
    </source>
</evidence>
<accession>X1EX07</accession>
<protein>
    <recommendedName>
        <fullName evidence="2">DUF3106 domain-containing protein</fullName>
    </recommendedName>
</protein>
<sequence>MRTLLYITFFAILALPAVLQAADEGNGTYEENKKRWEEMTDAEKDTVREAYRRWKNLPEPERRELRAKFEKFKVLEPDRKLAFAINARRWRRLEPDKREKIRKYISSRLHAPKGPAPLHAMMRITG</sequence>
<organism evidence="1">
    <name type="scientific">marine sediment metagenome</name>
    <dbReference type="NCBI Taxonomy" id="412755"/>
    <lineage>
        <taxon>unclassified sequences</taxon>
        <taxon>metagenomes</taxon>
        <taxon>ecological metagenomes</taxon>
    </lineage>
</organism>
<feature type="non-terminal residue" evidence="1">
    <location>
        <position position="126"/>
    </location>
</feature>
<comment type="caution">
    <text evidence="1">The sequence shown here is derived from an EMBL/GenBank/DDBJ whole genome shotgun (WGS) entry which is preliminary data.</text>
</comment>
<dbReference type="EMBL" id="BARU01006803">
    <property type="protein sequence ID" value="GAH37087.1"/>
    <property type="molecule type" value="Genomic_DNA"/>
</dbReference>
<dbReference type="AlphaFoldDB" id="X1EX07"/>
<evidence type="ECO:0008006" key="2">
    <source>
        <dbReference type="Google" id="ProtNLM"/>
    </source>
</evidence>
<dbReference type="Pfam" id="PF11304">
    <property type="entry name" value="DUF3106"/>
    <property type="match status" value="1"/>
</dbReference>
<reference evidence="1" key="1">
    <citation type="journal article" date="2014" name="Front. Microbiol.">
        <title>High frequency of phylogenetically diverse reductive dehalogenase-homologous genes in deep subseafloor sedimentary metagenomes.</title>
        <authorList>
            <person name="Kawai M."/>
            <person name="Futagami T."/>
            <person name="Toyoda A."/>
            <person name="Takaki Y."/>
            <person name="Nishi S."/>
            <person name="Hori S."/>
            <person name="Arai W."/>
            <person name="Tsubouchi T."/>
            <person name="Morono Y."/>
            <person name="Uchiyama I."/>
            <person name="Ito T."/>
            <person name="Fujiyama A."/>
            <person name="Inagaki F."/>
            <person name="Takami H."/>
        </authorList>
    </citation>
    <scope>NUCLEOTIDE SEQUENCE</scope>
    <source>
        <strain evidence="1">Expedition CK06-06</strain>
    </source>
</reference>
<dbReference type="InterPro" id="IPR021455">
    <property type="entry name" value="DUF3106"/>
</dbReference>